<keyword evidence="4" id="KW-0233">DNA recombination</keyword>
<dbReference type="RefSeq" id="WP_036193301.1">
    <property type="nucleotide sequence ID" value="NZ_AVPS01000004.1"/>
</dbReference>
<protein>
    <recommendedName>
        <fullName evidence="6">Tyr recombinase domain-containing protein</fullName>
    </recommendedName>
</protein>
<comment type="caution">
    <text evidence="7">The sequence shown here is derived from an EMBL/GenBank/DDBJ whole genome shotgun (WGS) entry which is preliminary data.</text>
</comment>
<reference evidence="7 8" key="1">
    <citation type="submission" date="2013-08" db="EMBL/GenBank/DDBJ databases">
        <title>Genome sequencing of Lysobacter.</title>
        <authorList>
            <person name="Zhang S."/>
            <person name="Wang G."/>
        </authorList>
    </citation>
    <scope>NUCLEOTIDE SEQUENCE [LARGE SCALE GENOMIC DNA]</scope>
    <source>
        <strain evidence="7 8">Ko07</strain>
    </source>
</reference>
<dbReference type="InterPro" id="IPR025166">
    <property type="entry name" value="Integrase_DNA_bind_dom"/>
</dbReference>
<feature type="region of interest" description="Disordered" evidence="5">
    <location>
        <begin position="1"/>
        <end position="20"/>
    </location>
</feature>
<dbReference type="Gene3D" id="1.10.443.10">
    <property type="entry name" value="Intergrase catalytic core"/>
    <property type="match status" value="1"/>
</dbReference>
<dbReference type="OrthoDB" id="9057547at2"/>
<dbReference type="PANTHER" id="PTHR30629:SF2">
    <property type="entry name" value="PROPHAGE INTEGRASE INTS-RELATED"/>
    <property type="match status" value="1"/>
</dbReference>
<feature type="domain" description="Tyr recombinase" evidence="6">
    <location>
        <begin position="201"/>
        <end position="405"/>
    </location>
</feature>
<dbReference type="InterPro" id="IPR010998">
    <property type="entry name" value="Integrase_recombinase_N"/>
</dbReference>
<dbReference type="GO" id="GO:0015074">
    <property type="term" value="P:DNA integration"/>
    <property type="evidence" value="ECO:0007669"/>
    <property type="project" value="UniProtKB-KW"/>
</dbReference>
<dbReference type="GO" id="GO:0003677">
    <property type="term" value="F:DNA binding"/>
    <property type="evidence" value="ECO:0007669"/>
    <property type="project" value="UniProtKB-KW"/>
</dbReference>
<evidence type="ECO:0000313" key="7">
    <source>
        <dbReference type="EMBL" id="KGM52093.1"/>
    </source>
</evidence>
<evidence type="ECO:0000256" key="5">
    <source>
        <dbReference type="SAM" id="MobiDB-lite"/>
    </source>
</evidence>
<evidence type="ECO:0000313" key="8">
    <source>
        <dbReference type="Proteomes" id="UP000030017"/>
    </source>
</evidence>
<dbReference type="Gene3D" id="1.10.150.130">
    <property type="match status" value="1"/>
</dbReference>
<dbReference type="Pfam" id="PF00589">
    <property type="entry name" value="Phage_integrase"/>
    <property type="match status" value="1"/>
</dbReference>
<comment type="similarity">
    <text evidence="1">Belongs to the 'phage' integrase family.</text>
</comment>
<accession>A0A0A0EPL6</accession>
<dbReference type="Pfam" id="PF13356">
    <property type="entry name" value="Arm-DNA-bind_3"/>
    <property type="match status" value="1"/>
</dbReference>
<evidence type="ECO:0000259" key="6">
    <source>
        <dbReference type="PROSITE" id="PS51898"/>
    </source>
</evidence>
<dbReference type="InterPro" id="IPR011010">
    <property type="entry name" value="DNA_brk_join_enz"/>
</dbReference>
<dbReference type="InterPro" id="IPR002104">
    <property type="entry name" value="Integrase_catalytic"/>
</dbReference>
<keyword evidence="8" id="KW-1185">Reference proteome</keyword>
<dbReference type="InterPro" id="IPR038488">
    <property type="entry name" value="Integrase_DNA-bd_sf"/>
</dbReference>
<dbReference type="GO" id="GO:0006310">
    <property type="term" value="P:DNA recombination"/>
    <property type="evidence" value="ECO:0007669"/>
    <property type="project" value="UniProtKB-KW"/>
</dbReference>
<evidence type="ECO:0000256" key="1">
    <source>
        <dbReference type="ARBA" id="ARBA00008857"/>
    </source>
</evidence>
<dbReference type="InterPro" id="IPR013762">
    <property type="entry name" value="Integrase-like_cat_sf"/>
</dbReference>
<dbReference type="PANTHER" id="PTHR30629">
    <property type="entry name" value="PROPHAGE INTEGRASE"/>
    <property type="match status" value="1"/>
</dbReference>
<name>A0A0A0EPL6_9GAMM</name>
<dbReference type="CDD" id="cd00796">
    <property type="entry name" value="INT_Rci_Hp1_C"/>
    <property type="match status" value="1"/>
</dbReference>
<dbReference type="InterPro" id="IPR050808">
    <property type="entry name" value="Phage_Integrase"/>
</dbReference>
<proteinExistence type="inferred from homology"/>
<dbReference type="SUPFAM" id="SSF56349">
    <property type="entry name" value="DNA breaking-rejoining enzymes"/>
    <property type="match status" value="1"/>
</dbReference>
<sequence>MKVSRKLSPAVVEGAKPEGDPYRVWDTQVPQLFLRVQPSGVKSFNVQWSRTSSRSLGKWPGVTVEAARKKARDGLVETDKHGAPLAVIQASKPVADKPLTLREFVEGDYQEWVKHELKRGTEAVNRILSVFAKLAATPLPDIDQKAVESIITARRRKGVTTATTNRDLAGIKAALAKAVEWKLLKVHPLTGVKPSRVTTGNVVRYLTTDEAKALREALAAREATRRASRERHNAWHEARGTAGHPLWPDDGFTDHLAPMVLLAMNTGLRRGELFGLEWKTVNLAANMLTVTAASAKSEKTRHVPLNIEASDVLTRWKKQSDGTGLVFPSEGGARMGSIKKSWAGLTTDAKLIDFRFHDLRHDFASKLVMGGVDLNTVRELLGHSDIKMTLRYAHLAPDHLAAAVAKLGAMQ</sequence>
<evidence type="ECO:0000256" key="2">
    <source>
        <dbReference type="ARBA" id="ARBA00022908"/>
    </source>
</evidence>
<dbReference type="EMBL" id="AVPS01000004">
    <property type="protein sequence ID" value="KGM52093.1"/>
    <property type="molecule type" value="Genomic_DNA"/>
</dbReference>
<dbReference type="PROSITE" id="PS51898">
    <property type="entry name" value="TYR_RECOMBINASE"/>
    <property type="match status" value="1"/>
</dbReference>
<dbReference type="Proteomes" id="UP000030017">
    <property type="component" value="Unassembled WGS sequence"/>
</dbReference>
<organism evidence="7 8">
    <name type="scientific">Lysobacter concretionis Ko07 = DSM 16239</name>
    <dbReference type="NCBI Taxonomy" id="1122185"/>
    <lineage>
        <taxon>Bacteria</taxon>
        <taxon>Pseudomonadati</taxon>
        <taxon>Pseudomonadota</taxon>
        <taxon>Gammaproteobacteria</taxon>
        <taxon>Lysobacterales</taxon>
        <taxon>Lysobacteraceae</taxon>
        <taxon>Novilysobacter</taxon>
    </lineage>
</organism>
<keyword evidence="3" id="KW-0238">DNA-binding</keyword>
<gene>
    <name evidence="7" type="ORF">N792_07070</name>
</gene>
<evidence type="ECO:0000256" key="4">
    <source>
        <dbReference type="ARBA" id="ARBA00023172"/>
    </source>
</evidence>
<evidence type="ECO:0000256" key="3">
    <source>
        <dbReference type="ARBA" id="ARBA00023125"/>
    </source>
</evidence>
<dbReference type="STRING" id="1122185.N792_07070"/>
<dbReference type="eggNOG" id="COG4974">
    <property type="taxonomic scope" value="Bacteria"/>
</dbReference>
<dbReference type="AlphaFoldDB" id="A0A0A0EPL6"/>
<keyword evidence="2" id="KW-0229">DNA integration</keyword>
<dbReference type="Gene3D" id="3.30.160.390">
    <property type="entry name" value="Integrase, DNA-binding domain"/>
    <property type="match status" value="1"/>
</dbReference>